<dbReference type="SUPFAM" id="SSF47413">
    <property type="entry name" value="lambda repressor-like DNA-binding domains"/>
    <property type="match status" value="1"/>
</dbReference>
<evidence type="ECO:0000259" key="1">
    <source>
        <dbReference type="PROSITE" id="PS50943"/>
    </source>
</evidence>
<dbReference type="eggNOG" id="ENOG502ZQRI">
    <property type="taxonomic scope" value="Bacteria"/>
</dbReference>
<proteinExistence type="predicted"/>
<dbReference type="KEGG" id="scn:Solca_0880"/>
<sequence length="125" mass="14239">MIETLGQKVLFELEKRGVSQAFAAKQLGLTRQYVNKLGTKKTFSLQFLERLRDTLGIDFVDQADHKEAKIEAQPRNEVYNPEESGDIFTITMNLELKAKQANYARIPELITIIKSEALRLGITIK</sequence>
<dbReference type="Gene3D" id="1.10.260.40">
    <property type="entry name" value="lambda repressor-like DNA-binding domains"/>
    <property type="match status" value="1"/>
</dbReference>
<name>H8KPU7_SOLCM</name>
<dbReference type="InterPro" id="IPR010982">
    <property type="entry name" value="Lambda_DNA-bd_dom_sf"/>
</dbReference>
<dbReference type="HOGENOM" id="CLU_1991212_0_0_10"/>
<dbReference type="Pfam" id="PF01381">
    <property type="entry name" value="HTH_3"/>
    <property type="match status" value="1"/>
</dbReference>
<reference evidence="2" key="1">
    <citation type="submission" date="2012-02" db="EMBL/GenBank/DDBJ databases">
        <title>The complete genome of Solitalea canadensis DSM 3403.</title>
        <authorList>
            <consortium name="US DOE Joint Genome Institute (JGI-PGF)"/>
            <person name="Lucas S."/>
            <person name="Copeland A."/>
            <person name="Lapidus A."/>
            <person name="Glavina del Rio T."/>
            <person name="Dalin E."/>
            <person name="Tice H."/>
            <person name="Bruce D."/>
            <person name="Goodwin L."/>
            <person name="Pitluck S."/>
            <person name="Peters L."/>
            <person name="Ovchinnikova G."/>
            <person name="Lu M."/>
            <person name="Kyrpides N."/>
            <person name="Mavromatis K."/>
            <person name="Ivanova N."/>
            <person name="Brettin T."/>
            <person name="Detter J.C."/>
            <person name="Han C."/>
            <person name="Larimer F."/>
            <person name="Land M."/>
            <person name="Hauser L."/>
            <person name="Markowitz V."/>
            <person name="Cheng J.-F."/>
            <person name="Hugenholtz P."/>
            <person name="Woyke T."/>
            <person name="Wu D."/>
            <person name="Spring S."/>
            <person name="Schroeder M."/>
            <person name="Kopitz M."/>
            <person name="Brambilla E."/>
            <person name="Klenk H.-P."/>
            <person name="Eisen J.A."/>
        </authorList>
    </citation>
    <scope>NUCLEOTIDE SEQUENCE</scope>
    <source>
        <strain evidence="2">DSM 3403</strain>
    </source>
</reference>
<feature type="domain" description="HTH cro/C1-type" evidence="1">
    <location>
        <begin position="14"/>
        <end position="62"/>
    </location>
</feature>
<dbReference type="STRING" id="929556.Solca_0880"/>
<dbReference type="InterPro" id="IPR001387">
    <property type="entry name" value="Cro/C1-type_HTH"/>
</dbReference>
<keyword evidence="3" id="KW-1185">Reference proteome</keyword>
<dbReference type="EMBL" id="CP003349">
    <property type="protein sequence ID" value="AFD05995.1"/>
    <property type="molecule type" value="Genomic_DNA"/>
</dbReference>
<dbReference type="AlphaFoldDB" id="H8KPU7"/>
<organism evidence="2 3">
    <name type="scientific">Solitalea canadensis (strain ATCC 29591 / DSM 3403 / JCM 21819 / LMG 8368 / NBRC 15130 / NCIMB 12057 / USAM 9D)</name>
    <name type="common">Flexibacter canadensis</name>
    <dbReference type="NCBI Taxonomy" id="929556"/>
    <lineage>
        <taxon>Bacteria</taxon>
        <taxon>Pseudomonadati</taxon>
        <taxon>Bacteroidota</taxon>
        <taxon>Sphingobacteriia</taxon>
        <taxon>Sphingobacteriales</taxon>
        <taxon>Sphingobacteriaceae</taxon>
        <taxon>Solitalea</taxon>
    </lineage>
</organism>
<evidence type="ECO:0000313" key="3">
    <source>
        <dbReference type="Proteomes" id="UP000007590"/>
    </source>
</evidence>
<dbReference type="PROSITE" id="PS50943">
    <property type="entry name" value="HTH_CROC1"/>
    <property type="match status" value="1"/>
</dbReference>
<dbReference type="CDD" id="cd00093">
    <property type="entry name" value="HTH_XRE"/>
    <property type="match status" value="1"/>
</dbReference>
<dbReference type="Proteomes" id="UP000007590">
    <property type="component" value="Chromosome"/>
</dbReference>
<accession>H8KPU7</accession>
<evidence type="ECO:0000313" key="2">
    <source>
        <dbReference type="EMBL" id="AFD05995.1"/>
    </source>
</evidence>
<dbReference type="RefSeq" id="WP_014679223.1">
    <property type="nucleotide sequence ID" value="NC_017770.1"/>
</dbReference>
<gene>
    <name evidence="2" type="ordered locus">Solca_0880</name>
</gene>
<protein>
    <submittedName>
        <fullName evidence="2">Helix-turn-helix protein</fullName>
    </submittedName>
</protein>
<dbReference type="GO" id="GO:0003677">
    <property type="term" value="F:DNA binding"/>
    <property type="evidence" value="ECO:0007669"/>
    <property type="project" value="InterPro"/>
</dbReference>